<dbReference type="EMBL" id="JARBJD010000536">
    <property type="protein sequence ID" value="KAK2941214.1"/>
    <property type="molecule type" value="Genomic_DNA"/>
</dbReference>
<evidence type="ECO:0000313" key="3">
    <source>
        <dbReference type="Proteomes" id="UP001281761"/>
    </source>
</evidence>
<feature type="region of interest" description="Disordered" evidence="1">
    <location>
        <begin position="79"/>
        <end position="211"/>
    </location>
</feature>
<organism evidence="2 3">
    <name type="scientific">Blattamonas nauphoetae</name>
    <dbReference type="NCBI Taxonomy" id="2049346"/>
    <lineage>
        <taxon>Eukaryota</taxon>
        <taxon>Metamonada</taxon>
        <taxon>Preaxostyla</taxon>
        <taxon>Oxymonadida</taxon>
        <taxon>Blattamonas</taxon>
    </lineage>
</organism>
<protein>
    <submittedName>
        <fullName evidence="2">Uncharacterized protein</fullName>
    </submittedName>
</protein>
<evidence type="ECO:0000256" key="1">
    <source>
        <dbReference type="SAM" id="MobiDB-lite"/>
    </source>
</evidence>
<proteinExistence type="predicted"/>
<dbReference type="Proteomes" id="UP001281761">
    <property type="component" value="Unassembled WGS sequence"/>
</dbReference>
<evidence type="ECO:0000313" key="2">
    <source>
        <dbReference type="EMBL" id="KAK2941214.1"/>
    </source>
</evidence>
<sequence length="302" mass="33121">MIKHWINEGQPLTQADSEPILSDEGAFSLLVDSNLRSLGTRIPTLRSLNMYELQSLVSFVSGTLTLISDTLRKCECLLESQDESSEDESDESDDDSDKSEDESDESEDDSDKSEDESDESEDDSDESDDDSDKSEDESDESEDESDESEDESDESEGGSDESEGGSDESEGGSDESEGGSDESEGGSDDSKNKIQSEAATSTVLTGDGTTITDSMMSHQVEPRKLYVMEQCLKTSLSVASQQLKRVLKHILLGTGEDVSDVDVKLVMEGMKTNPLMPWWRRQHIIPFVTDTSGNCEELVKQL</sequence>
<reference evidence="2 3" key="1">
    <citation type="journal article" date="2022" name="bioRxiv">
        <title>Genomics of Preaxostyla Flagellates Illuminates Evolutionary Transitions and the Path Towards Mitochondrial Loss.</title>
        <authorList>
            <person name="Novak L.V.F."/>
            <person name="Treitli S.C."/>
            <person name="Pyrih J."/>
            <person name="Halakuc P."/>
            <person name="Pipaliya S.V."/>
            <person name="Vacek V."/>
            <person name="Brzon O."/>
            <person name="Soukal P."/>
            <person name="Eme L."/>
            <person name="Dacks J.B."/>
            <person name="Karnkowska A."/>
            <person name="Elias M."/>
            <person name="Hampl V."/>
        </authorList>
    </citation>
    <scope>NUCLEOTIDE SEQUENCE [LARGE SCALE GENOMIC DNA]</scope>
    <source>
        <strain evidence="2">NAU3</strain>
        <tissue evidence="2">Gut</tissue>
    </source>
</reference>
<name>A0ABQ9WQ00_9EUKA</name>
<keyword evidence="3" id="KW-1185">Reference proteome</keyword>
<feature type="compositionally biased region" description="Polar residues" evidence="1">
    <location>
        <begin position="195"/>
        <end position="211"/>
    </location>
</feature>
<comment type="caution">
    <text evidence="2">The sequence shown here is derived from an EMBL/GenBank/DDBJ whole genome shotgun (WGS) entry which is preliminary data.</text>
</comment>
<gene>
    <name evidence="2" type="ORF">BLNAU_23882</name>
</gene>
<accession>A0ABQ9WQ00</accession>
<feature type="compositionally biased region" description="Acidic residues" evidence="1">
    <location>
        <begin position="80"/>
        <end position="187"/>
    </location>
</feature>